<dbReference type="Proteomes" id="UP001285921">
    <property type="component" value="Unassembled WGS sequence"/>
</dbReference>
<protein>
    <recommendedName>
        <fullName evidence="3">Resolvase/invertase-type recombinase catalytic domain-containing protein</fullName>
    </recommendedName>
</protein>
<evidence type="ECO:0000313" key="1">
    <source>
        <dbReference type="EMBL" id="GMK43919.1"/>
    </source>
</evidence>
<gene>
    <name evidence="1" type="ORF">PghCCS26_10460</name>
</gene>
<sequence length="91" mass="10499">MKAMAILRDSSFESAEEQRLSITSFAQSENIKVAYWHQIFEDNYAGIYDKLPKLDAVIVTKVSRISKEVKMLDEFKKTLNKNGVKFISMFS</sequence>
<evidence type="ECO:0000313" key="2">
    <source>
        <dbReference type="Proteomes" id="UP001285921"/>
    </source>
</evidence>
<dbReference type="InterPro" id="IPR036162">
    <property type="entry name" value="Resolvase-like_N_sf"/>
</dbReference>
<name>A0ABQ6NIR0_9BACL</name>
<dbReference type="EMBL" id="BTCL01000003">
    <property type="protein sequence ID" value="GMK43919.1"/>
    <property type="molecule type" value="Genomic_DNA"/>
</dbReference>
<evidence type="ECO:0008006" key="3">
    <source>
        <dbReference type="Google" id="ProtNLM"/>
    </source>
</evidence>
<keyword evidence="2" id="KW-1185">Reference proteome</keyword>
<dbReference type="RefSeq" id="WP_317979045.1">
    <property type="nucleotide sequence ID" value="NZ_BTCL01000003.1"/>
</dbReference>
<accession>A0ABQ6NIR0</accession>
<comment type="caution">
    <text evidence="1">The sequence shown here is derived from an EMBL/GenBank/DDBJ whole genome shotgun (WGS) entry which is preliminary data.</text>
</comment>
<organism evidence="1 2">
    <name type="scientific">Paenibacillus glycanilyticus</name>
    <dbReference type="NCBI Taxonomy" id="126569"/>
    <lineage>
        <taxon>Bacteria</taxon>
        <taxon>Bacillati</taxon>
        <taxon>Bacillota</taxon>
        <taxon>Bacilli</taxon>
        <taxon>Bacillales</taxon>
        <taxon>Paenibacillaceae</taxon>
        <taxon>Paenibacillus</taxon>
    </lineage>
</organism>
<dbReference type="SUPFAM" id="SSF53041">
    <property type="entry name" value="Resolvase-like"/>
    <property type="match status" value="1"/>
</dbReference>
<reference evidence="1 2" key="1">
    <citation type="submission" date="2023-05" db="EMBL/GenBank/DDBJ databases">
        <title>Draft genome of Paenibacillus sp. CCS26.</title>
        <authorList>
            <person name="Akita H."/>
            <person name="Shinto Y."/>
            <person name="Kimura Z."/>
        </authorList>
    </citation>
    <scope>NUCLEOTIDE SEQUENCE [LARGE SCALE GENOMIC DNA]</scope>
    <source>
        <strain evidence="1 2">CCS26</strain>
    </source>
</reference>
<proteinExistence type="predicted"/>